<keyword evidence="8" id="KW-0378">Hydrolase</keyword>
<evidence type="ECO:0000256" key="8">
    <source>
        <dbReference type="ARBA" id="ARBA00022801"/>
    </source>
</evidence>
<name>A0AAV4MR66_9ARAC</name>
<dbReference type="SMART" id="SM00484">
    <property type="entry name" value="XPGI"/>
    <property type="match status" value="1"/>
</dbReference>
<feature type="compositionally biased region" description="Basic and acidic residues" evidence="14">
    <location>
        <begin position="900"/>
        <end position="911"/>
    </location>
</feature>
<dbReference type="PRINTS" id="PR00853">
    <property type="entry name" value="XPGRADSUPER"/>
</dbReference>
<evidence type="ECO:0000256" key="5">
    <source>
        <dbReference type="ARBA" id="ARBA00022723"/>
    </source>
</evidence>
<dbReference type="Gene3D" id="1.10.150.20">
    <property type="entry name" value="5' to 3' exonuclease, C-terminal subdomain"/>
    <property type="match status" value="1"/>
</dbReference>
<feature type="compositionally biased region" description="Polar residues" evidence="14">
    <location>
        <begin position="595"/>
        <end position="607"/>
    </location>
</feature>
<dbReference type="CDD" id="cd09868">
    <property type="entry name" value="PIN_XPG_RAD2"/>
    <property type="match status" value="2"/>
</dbReference>
<dbReference type="PRINTS" id="PR00066">
    <property type="entry name" value="XRODRMPGMNTG"/>
</dbReference>
<dbReference type="InterPro" id="IPR006086">
    <property type="entry name" value="XPG-I_dom"/>
</dbReference>
<keyword evidence="4" id="KW-0540">Nuclease</keyword>
<dbReference type="FunFam" id="1.10.150.20:FF:000030">
    <property type="entry name" value="Flap endonuclease GEN-like 1"/>
    <property type="match status" value="1"/>
</dbReference>
<evidence type="ECO:0000259" key="16">
    <source>
        <dbReference type="SMART" id="SM00485"/>
    </source>
</evidence>
<feature type="region of interest" description="Disordered" evidence="14">
    <location>
        <begin position="546"/>
        <end position="609"/>
    </location>
</feature>
<keyword evidence="7" id="KW-0227">DNA damage</keyword>
<dbReference type="InterPro" id="IPR036279">
    <property type="entry name" value="5-3_exonuclease_C_sf"/>
</dbReference>
<dbReference type="PANTHER" id="PTHR16171">
    <property type="entry name" value="DNA REPAIR PROTEIN COMPLEMENTING XP-G CELLS-RELATED"/>
    <property type="match status" value="1"/>
</dbReference>
<feature type="coiled-coil region" evidence="13">
    <location>
        <begin position="611"/>
        <end position="638"/>
    </location>
</feature>
<evidence type="ECO:0000259" key="15">
    <source>
        <dbReference type="SMART" id="SM00484"/>
    </source>
</evidence>
<comment type="caution">
    <text evidence="17">The sequence shown here is derived from an EMBL/GenBank/DDBJ whole genome shotgun (WGS) entry which is preliminary data.</text>
</comment>
<feature type="region of interest" description="Disordered" evidence="14">
    <location>
        <begin position="900"/>
        <end position="962"/>
    </location>
</feature>
<comment type="subcellular location">
    <subcellularLocation>
        <location evidence="2">Nucleus</location>
    </subcellularLocation>
</comment>
<dbReference type="GO" id="GO:0006289">
    <property type="term" value="P:nucleotide-excision repair"/>
    <property type="evidence" value="ECO:0007669"/>
    <property type="project" value="InterPro"/>
</dbReference>
<evidence type="ECO:0000256" key="13">
    <source>
        <dbReference type="SAM" id="Coils"/>
    </source>
</evidence>
<keyword evidence="9" id="KW-0460">Magnesium</keyword>
<evidence type="ECO:0000256" key="6">
    <source>
        <dbReference type="ARBA" id="ARBA00022759"/>
    </source>
</evidence>
<evidence type="ECO:0000256" key="1">
    <source>
        <dbReference type="ARBA" id="ARBA00001946"/>
    </source>
</evidence>
<dbReference type="SMART" id="SM00279">
    <property type="entry name" value="HhH2"/>
    <property type="match status" value="1"/>
</dbReference>
<dbReference type="CDD" id="cd09904">
    <property type="entry name" value="H3TH_XPG"/>
    <property type="match status" value="1"/>
</dbReference>
<dbReference type="PROSITE" id="PS50330">
    <property type="entry name" value="UIM"/>
    <property type="match status" value="1"/>
</dbReference>
<feature type="compositionally biased region" description="Polar residues" evidence="14">
    <location>
        <begin position="546"/>
        <end position="563"/>
    </location>
</feature>
<dbReference type="SMART" id="SM00485">
    <property type="entry name" value="XPGN"/>
    <property type="match status" value="1"/>
</dbReference>
<feature type="domain" description="XPG N-terminal" evidence="16">
    <location>
        <begin position="1"/>
        <end position="98"/>
    </location>
</feature>
<sequence length="962" mass="109259">MGVLGLWQLLAPVGQPVALESLENKILAVDISIWLNQALKGYRDSQGGSVANAHLLSLYSRLCKLLFYKIRPIIVFDGGFPELKRQTIINRNQRRAAVKQSSRDIGLKILTNYLASQKLLNVEGVTSNKKTIIKPKEKIRDEIFMLPPIPGSSLKEEEKTTDNLDSFEWKFTNFSKEDIKYLNKIDIESNDFNDLPPDVKQEILSTLKESRKHRTWDQYDELPEDSNEFSSYQMKCLLKKRSLSQKLEEVQKDMRQINTAQFVAQYTSDHVIGETNKIMSDDCSHYVLLKKIMQKDENADNKNQDLNESTSSMLDTKNAFIKDMENIDVEDHLVNKTAFNQDKKNRINNIKTEVTYDDNVCFEEDVDNPPIFIKPDSNVKHYESSPKHSGDLLSSDEEEIVLAIQMSLEESNNVKPNNSQPLTEISSEIKSIANEKINNSVEVLCAKSEISSQTENKSTMKDAIYLSSSDDDDDDEMIVIDTDCDAMDADTNDHKNLLSKTVDISINLSCASVEEIKESSIQTSKLISVENNDSLKKSLNNDTCFPANSQELPKSSVSLNSPNIETSTSISSDQSLSHHSETEISQNKLRKGQDSSENPSTSYQSLTEEQKAEIAQKNLQLQEDLESATALLEADQAKQDRQNRTVQEHMVEECKELLQLFGVPFVVSPTEAEAQCAFYDLANLTHGTITDDSDVWLFGGKNVYKNFFTQQKYVEFYKDYEIFTHFGLSRKKLINFAMLTGSDYTEGIDGVGPVTAMEILSEFPNEGMEALYEFKDWWTNANKNARPPTNKVRAKLLKLVLAERFPDERIPDAYLNPAIDESTEKFTWGRPDLDALRDYTRERFGWNKSKVDESLLPMIKKLSERDTQTHIDSFFTVTLKKQTNLFPSKRIMSALKKLTSPEKGNHNEETNVKATKRKARTSVKKTAVKKTKRVASKVTKKKEVKVVKPQGPILSEESSEES</sequence>
<evidence type="ECO:0000256" key="12">
    <source>
        <dbReference type="ARBA" id="ARBA00038112"/>
    </source>
</evidence>
<evidence type="ECO:0000256" key="7">
    <source>
        <dbReference type="ARBA" id="ARBA00022763"/>
    </source>
</evidence>
<evidence type="ECO:0000313" key="17">
    <source>
        <dbReference type="EMBL" id="GIX74848.1"/>
    </source>
</evidence>
<dbReference type="GO" id="GO:0017108">
    <property type="term" value="F:5'-flap endonuclease activity"/>
    <property type="evidence" value="ECO:0007669"/>
    <property type="project" value="UniProtKB-ARBA"/>
</dbReference>
<dbReference type="InterPro" id="IPR019974">
    <property type="entry name" value="XPG_CS"/>
</dbReference>
<dbReference type="InterPro" id="IPR006085">
    <property type="entry name" value="XPG_DNA_repair_N"/>
</dbReference>
<evidence type="ECO:0000313" key="18">
    <source>
        <dbReference type="Proteomes" id="UP001054837"/>
    </source>
</evidence>
<dbReference type="InterPro" id="IPR001044">
    <property type="entry name" value="XPG/Rad2_eukaryotes"/>
</dbReference>
<proteinExistence type="inferred from homology"/>
<keyword evidence="5" id="KW-0479">Metal-binding</keyword>
<dbReference type="Proteomes" id="UP001054837">
    <property type="component" value="Unassembled WGS sequence"/>
</dbReference>
<keyword evidence="18" id="KW-1185">Reference proteome</keyword>
<dbReference type="GO" id="GO:0005634">
    <property type="term" value="C:nucleus"/>
    <property type="evidence" value="ECO:0007669"/>
    <property type="project" value="UniProtKB-SubCell"/>
</dbReference>
<organism evidence="17 18">
    <name type="scientific">Caerostris darwini</name>
    <dbReference type="NCBI Taxonomy" id="1538125"/>
    <lineage>
        <taxon>Eukaryota</taxon>
        <taxon>Metazoa</taxon>
        <taxon>Ecdysozoa</taxon>
        <taxon>Arthropoda</taxon>
        <taxon>Chelicerata</taxon>
        <taxon>Arachnida</taxon>
        <taxon>Araneae</taxon>
        <taxon>Araneomorphae</taxon>
        <taxon>Entelegynae</taxon>
        <taxon>Araneoidea</taxon>
        <taxon>Araneidae</taxon>
        <taxon>Caerostris</taxon>
    </lineage>
</organism>
<dbReference type="InterPro" id="IPR006084">
    <property type="entry name" value="XPG/Rad2"/>
</dbReference>
<dbReference type="SUPFAM" id="SSF88723">
    <property type="entry name" value="PIN domain-like"/>
    <property type="match status" value="1"/>
</dbReference>
<dbReference type="Pfam" id="PF00752">
    <property type="entry name" value="XPG_N"/>
    <property type="match status" value="1"/>
</dbReference>
<comment type="similarity">
    <text evidence="12">Belongs to the XPG/RAD2 endonuclease family. GEN subfamily.</text>
</comment>
<dbReference type="InterPro" id="IPR003903">
    <property type="entry name" value="UIM_dom"/>
</dbReference>
<keyword evidence="13" id="KW-0175">Coiled coil</keyword>
<dbReference type="InterPro" id="IPR008918">
    <property type="entry name" value="HhH2"/>
</dbReference>
<dbReference type="Gene3D" id="3.40.50.1010">
    <property type="entry name" value="5'-nuclease"/>
    <property type="match status" value="2"/>
</dbReference>
<comment type="similarity">
    <text evidence="3">Belongs to the XPG/RAD2 endonuclease family. XPG subfamily.</text>
</comment>
<keyword evidence="11" id="KW-0539">Nucleus</keyword>
<gene>
    <name evidence="17" type="primary">Ercc5</name>
    <name evidence="17" type="ORF">CDAR_73991</name>
</gene>
<feature type="compositionally biased region" description="Basic residues" evidence="14">
    <location>
        <begin position="914"/>
        <end position="943"/>
    </location>
</feature>
<dbReference type="SUPFAM" id="SSF47807">
    <property type="entry name" value="5' to 3' exonuclease, C-terminal subdomain"/>
    <property type="match status" value="1"/>
</dbReference>
<keyword evidence="6" id="KW-0255">Endonuclease</keyword>
<keyword evidence="10" id="KW-0234">DNA repair</keyword>
<feature type="compositionally biased region" description="Low complexity" evidence="14">
    <location>
        <begin position="564"/>
        <end position="575"/>
    </location>
</feature>
<reference evidence="17 18" key="1">
    <citation type="submission" date="2021-06" db="EMBL/GenBank/DDBJ databases">
        <title>Caerostris darwini draft genome.</title>
        <authorList>
            <person name="Kono N."/>
            <person name="Arakawa K."/>
        </authorList>
    </citation>
    <scope>NUCLEOTIDE SEQUENCE [LARGE SCALE GENOMIC DNA]</scope>
</reference>
<dbReference type="GO" id="GO:0000400">
    <property type="term" value="F:four-way junction DNA binding"/>
    <property type="evidence" value="ECO:0007669"/>
    <property type="project" value="UniProtKB-ARBA"/>
</dbReference>
<evidence type="ECO:0000256" key="4">
    <source>
        <dbReference type="ARBA" id="ARBA00022722"/>
    </source>
</evidence>
<dbReference type="Pfam" id="PF00867">
    <property type="entry name" value="XPG_I"/>
    <property type="match status" value="1"/>
</dbReference>
<evidence type="ECO:0000256" key="11">
    <source>
        <dbReference type="ARBA" id="ARBA00023242"/>
    </source>
</evidence>
<dbReference type="PROSITE" id="PS00841">
    <property type="entry name" value="XPG_1"/>
    <property type="match status" value="1"/>
</dbReference>
<feature type="domain" description="XPG-I" evidence="15">
    <location>
        <begin position="659"/>
        <end position="728"/>
    </location>
</feature>
<evidence type="ECO:0000256" key="9">
    <source>
        <dbReference type="ARBA" id="ARBA00022842"/>
    </source>
</evidence>
<comment type="cofactor">
    <cofactor evidence="1">
        <name>Mg(2+)</name>
        <dbReference type="ChEBI" id="CHEBI:18420"/>
    </cofactor>
</comment>
<dbReference type="GO" id="GO:0003697">
    <property type="term" value="F:single-stranded DNA binding"/>
    <property type="evidence" value="ECO:0007669"/>
    <property type="project" value="InterPro"/>
</dbReference>
<dbReference type="AlphaFoldDB" id="A0AAV4MR66"/>
<accession>A0AAV4MR66</accession>
<protein>
    <submittedName>
        <fullName evidence="17">DNA repair protein complementing XP-G cells homolog</fullName>
    </submittedName>
</protein>
<evidence type="ECO:0000256" key="10">
    <source>
        <dbReference type="ARBA" id="ARBA00023204"/>
    </source>
</evidence>
<dbReference type="InterPro" id="IPR029060">
    <property type="entry name" value="PIN-like_dom_sf"/>
</dbReference>
<evidence type="ECO:0000256" key="3">
    <source>
        <dbReference type="ARBA" id="ARBA00005283"/>
    </source>
</evidence>
<dbReference type="EMBL" id="BPLQ01000771">
    <property type="protein sequence ID" value="GIX74848.1"/>
    <property type="molecule type" value="Genomic_DNA"/>
</dbReference>
<evidence type="ECO:0000256" key="2">
    <source>
        <dbReference type="ARBA" id="ARBA00004123"/>
    </source>
</evidence>
<dbReference type="PANTHER" id="PTHR16171:SF7">
    <property type="entry name" value="DNA REPAIR PROTEIN RAD2"/>
    <property type="match status" value="1"/>
</dbReference>
<dbReference type="GO" id="GO:0008821">
    <property type="term" value="F:crossover junction DNA endonuclease activity"/>
    <property type="evidence" value="ECO:0007669"/>
    <property type="project" value="UniProtKB-ARBA"/>
</dbReference>
<evidence type="ECO:0000256" key="14">
    <source>
        <dbReference type="SAM" id="MobiDB-lite"/>
    </source>
</evidence>
<dbReference type="GO" id="GO:0046872">
    <property type="term" value="F:metal ion binding"/>
    <property type="evidence" value="ECO:0007669"/>
    <property type="project" value="UniProtKB-KW"/>
</dbReference>